<feature type="signal peptide" evidence="1">
    <location>
        <begin position="1"/>
        <end position="21"/>
    </location>
</feature>
<dbReference type="OrthoDB" id="940952at2"/>
<dbReference type="SUPFAM" id="SSF53474">
    <property type="entry name" value="alpha/beta-Hydrolases"/>
    <property type="match status" value="1"/>
</dbReference>
<feature type="chain" id="PRO_5011695342" description="Alpha/beta hydrolase family protein" evidence="1">
    <location>
        <begin position="22"/>
        <end position="350"/>
    </location>
</feature>
<protein>
    <recommendedName>
        <fullName evidence="4">Alpha/beta hydrolase family protein</fullName>
    </recommendedName>
</protein>
<dbReference type="Proteomes" id="UP000199045">
    <property type="component" value="Unassembled WGS sequence"/>
</dbReference>
<evidence type="ECO:0008006" key="4">
    <source>
        <dbReference type="Google" id="ProtNLM"/>
    </source>
</evidence>
<evidence type="ECO:0000313" key="2">
    <source>
        <dbReference type="EMBL" id="SDE93731.1"/>
    </source>
</evidence>
<dbReference type="STRING" id="104663.SAMN04488121_101240"/>
<dbReference type="RefSeq" id="WP_089828406.1">
    <property type="nucleotide sequence ID" value="NZ_FNBN01000001.1"/>
</dbReference>
<organism evidence="2 3">
    <name type="scientific">Chitinophaga filiformis</name>
    <name type="common">Myxococcus filiformis</name>
    <name type="synonym">Flexibacter filiformis</name>
    <dbReference type="NCBI Taxonomy" id="104663"/>
    <lineage>
        <taxon>Bacteria</taxon>
        <taxon>Pseudomonadati</taxon>
        <taxon>Bacteroidota</taxon>
        <taxon>Chitinophagia</taxon>
        <taxon>Chitinophagales</taxon>
        <taxon>Chitinophagaceae</taxon>
        <taxon>Chitinophaga</taxon>
    </lineage>
</organism>
<sequence length="350" mass="38896">MRTILFSLCILAFIFSGGCSKSTDGSPAELADDDLAGPISRPSSGYGADGTYAVSEIDFPNTEYPGTKVTVFYPSGITSPRPTIFYSHPYGGESKEYNRGLFEFIAKKGYVVVFVPYATNDSTIDHRYLTLWTGFTKAAADYPGIIDTRKVAFMGHSFGGGASIGLSYKAFTEKGWGKDGRFLFTMAPWYSYQITSDQLASFPANTKMITQVYDEDVYNDHRMAIDIFKNINISNAEKDYYYLKSSTVAGYKYATDHTLPNTRTAYDAYDYYGVYRLLDALIDYSFNNSAAGKNMALGNGSVEQVTMPGYNGQFMAPLEVTDNPVAKYSQDKYEFKCSSVLYNPRIAHCK</sequence>
<keyword evidence="1" id="KW-0732">Signal</keyword>
<dbReference type="PROSITE" id="PS51257">
    <property type="entry name" value="PROKAR_LIPOPROTEIN"/>
    <property type="match status" value="1"/>
</dbReference>
<dbReference type="InterPro" id="IPR029058">
    <property type="entry name" value="AB_hydrolase_fold"/>
</dbReference>
<evidence type="ECO:0000313" key="3">
    <source>
        <dbReference type="Proteomes" id="UP000199045"/>
    </source>
</evidence>
<name>A0A1G7H064_CHIFI</name>
<gene>
    <name evidence="2" type="ORF">SAMN04488121_101240</name>
</gene>
<proteinExistence type="predicted"/>
<dbReference type="Gene3D" id="3.40.50.1820">
    <property type="entry name" value="alpha/beta hydrolase"/>
    <property type="match status" value="1"/>
</dbReference>
<accession>A0A1G7H064</accession>
<reference evidence="2 3" key="1">
    <citation type="submission" date="2016-10" db="EMBL/GenBank/DDBJ databases">
        <authorList>
            <person name="de Groot N.N."/>
        </authorList>
    </citation>
    <scope>NUCLEOTIDE SEQUENCE [LARGE SCALE GENOMIC DNA]</scope>
    <source>
        <strain evidence="2 3">DSM 527</strain>
    </source>
</reference>
<dbReference type="EMBL" id="FNBN01000001">
    <property type="protein sequence ID" value="SDE93731.1"/>
    <property type="molecule type" value="Genomic_DNA"/>
</dbReference>
<dbReference type="AlphaFoldDB" id="A0A1G7H064"/>
<evidence type="ECO:0000256" key="1">
    <source>
        <dbReference type="SAM" id="SignalP"/>
    </source>
</evidence>